<dbReference type="AlphaFoldDB" id="A0A8T4KXZ2"/>
<dbReference type="InterPro" id="IPR011611">
    <property type="entry name" value="PfkB_dom"/>
</dbReference>
<organism evidence="3 4">
    <name type="scientific">Candidatus Iainarchaeum sp</name>
    <dbReference type="NCBI Taxonomy" id="3101447"/>
    <lineage>
        <taxon>Archaea</taxon>
        <taxon>Candidatus Iainarchaeota</taxon>
        <taxon>Candidatus Iainarchaeia</taxon>
        <taxon>Candidatus Iainarchaeales</taxon>
        <taxon>Candidatus Iainarchaeaceae</taxon>
        <taxon>Candidatus Iainarchaeum</taxon>
    </lineage>
</organism>
<dbReference type="InterPro" id="IPR029056">
    <property type="entry name" value="Ribokinase-like"/>
</dbReference>
<name>A0A8T4KXZ2_9ARCH</name>
<dbReference type="GO" id="GO:0033785">
    <property type="term" value="F:heptose 7-phosphate kinase activity"/>
    <property type="evidence" value="ECO:0007669"/>
    <property type="project" value="TreeGrafter"/>
</dbReference>
<evidence type="ECO:0000313" key="3">
    <source>
        <dbReference type="EMBL" id="MBS3057610.1"/>
    </source>
</evidence>
<dbReference type="PANTHER" id="PTHR46969:SF1">
    <property type="entry name" value="BIFUNCTIONAL PROTEIN HLDE"/>
    <property type="match status" value="1"/>
</dbReference>
<evidence type="ECO:0000259" key="1">
    <source>
        <dbReference type="Pfam" id="PF00294"/>
    </source>
</evidence>
<evidence type="ECO:0000313" key="4">
    <source>
        <dbReference type="Proteomes" id="UP000677687"/>
    </source>
</evidence>
<dbReference type="PANTHER" id="PTHR46969">
    <property type="entry name" value="BIFUNCTIONAL PROTEIN HLDE"/>
    <property type="match status" value="1"/>
</dbReference>
<dbReference type="EMBL" id="JAGVWD010000046">
    <property type="protein sequence ID" value="MBS3057610.1"/>
    <property type="molecule type" value="Genomic_DNA"/>
</dbReference>
<dbReference type="Proteomes" id="UP000677687">
    <property type="component" value="Unassembled WGS sequence"/>
</dbReference>
<dbReference type="InterPro" id="IPR011051">
    <property type="entry name" value="RmlC_Cupin_sf"/>
</dbReference>
<dbReference type="SUPFAM" id="SSF53613">
    <property type="entry name" value="Ribokinase-like"/>
    <property type="match status" value="1"/>
</dbReference>
<sequence length="283" mass="31057">MQINGIIFEIAMKIVEKAWGSEQWIANNSKYCGKILNLKQGFRCSKHLHKEKDETFYLLEGKVALELGNKTILLKPGDSAHVLQNTLHSFAGLEDSRIIEFSTTHSDADSYRKTKSGAIPLNQIFAEMKQKKILVVGDVMLDEFVIGNVERMSPEAPVPVINVKEIKHTLGGTANTANNISALGARAVVAGIIGNDAEGKLLRKLIANAKIDSSCLFAAKRKTTKKSRLLAGAQQIARIDSEATEKISRPEEAKLIKSIKNKFKGIDAVIVCDYNKGVITKNV</sequence>
<accession>A0A8T4KXZ2</accession>
<dbReference type="GO" id="GO:0033786">
    <property type="term" value="F:heptose-1-phosphate adenylyltransferase activity"/>
    <property type="evidence" value="ECO:0007669"/>
    <property type="project" value="TreeGrafter"/>
</dbReference>
<dbReference type="Gene3D" id="3.40.1190.20">
    <property type="match status" value="1"/>
</dbReference>
<dbReference type="InterPro" id="IPR014710">
    <property type="entry name" value="RmlC-like_jellyroll"/>
</dbReference>
<dbReference type="Gene3D" id="2.60.120.10">
    <property type="entry name" value="Jelly Rolls"/>
    <property type="match status" value="1"/>
</dbReference>
<evidence type="ECO:0000259" key="2">
    <source>
        <dbReference type="Pfam" id="PF07883"/>
    </source>
</evidence>
<dbReference type="SUPFAM" id="SSF51182">
    <property type="entry name" value="RmlC-like cupins"/>
    <property type="match status" value="1"/>
</dbReference>
<protein>
    <submittedName>
        <fullName evidence="3">Cupin domain-containing protein</fullName>
    </submittedName>
</protein>
<proteinExistence type="predicted"/>
<dbReference type="InterPro" id="IPR013096">
    <property type="entry name" value="Cupin_2"/>
</dbReference>
<gene>
    <name evidence="3" type="ORF">J4415_03185</name>
</gene>
<feature type="non-terminal residue" evidence="3">
    <location>
        <position position="283"/>
    </location>
</feature>
<dbReference type="Pfam" id="PF00294">
    <property type="entry name" value="PfkB"/>
    <property type="match status" value="1"/>
</dbReference>
<reference evidence="3" key="1">
    <citation type="submission" date="2021-03" db="EMBL/GenBank/DDBJ databases">
        <authorList>
            <person name="Jaffe A."/>
        </authorList>
    </citation>
    <scope>NUCLEOTIDE SEQUENCE</scope>
    <source>
        <strain evidence="3">RIFCSPHIGHO2_01_FULL_AR10_44_11</strain>
    </source>
</reference>
<feature type="domain" description="Cupin type-2" evidence="2">
    <location>
        <begin position="37"/>
        <end position="94"/>
    </location>
</feature>
<dbReference type="Pfam" id="PF07883">
    <property type="entry name" value="Cupin_2"/>
    <property type="match status" value="1"/>
</dbReference>
<reference evidence="3" key="2">
    <citation type="submission" date="2021-05" db="EMBL/GenBank/DDBJ databases">
        <title>Protein family content uncovers lineage relationships and bacterial pathway maintenance mechanisms in DPANN archaea.</title>
        <authorList>
            <person name="Castelle C.J."/>
            <person name="Meheust R."/>
            <person name="Jaffe A.L."/>
            <person name="Seitz K."/>
            <person name="Gong X."/>
            <person name="Baker B.J."/>
            <person name="Banfield J.F."/>
        </authorList>
    </citation>
    <scope>NUCLEOTIDE SEQUENCE</scope>
    <source>
        <strain evidence="3">RIFCSPHIGHO2_01_FULL_AR10_44_11</strain>
    </source>
</reference>
<feature type="domain" description="Carbohydrate kinase PfkB" evidence="1">
    <location>
        <begin position="131"/>
        <end position="257"/>
    </location>
</feature>
<dbReference type="GO" id="GO:0005829">
    <property type="term" value="C:cytosol"/>
    <property type="evidence" value="ECO:0007669"/>
    <property type="project" value="TreeGrafter"/>
</dbReference>
<comment type="caution">
    <text evidence="3">The sequence shown here is derived from an EMBL/GenBank/DDBJ whole genome shotgun (WGS) entry which is preliminary data.</text>
</comment>